<sequence length="654" mass="74146">MQRRGVAIHLNLRSYSFSFCCFRSMRIAACADAVTLKPHYNGLCRALFSNQTCCGEWTGLPQGYGPSLQRGQRPHPNRLTTNPTSAQEQPSTSFPHTALEWQATDGIAVDSNGNAELLASVSENEPSMKEPQFDREQFTRSYNIAALRVAADECWDLMQRIKGHLLNWPRLKNVARVPGDDVEEQMQDLFWNTEEKIPDLVQSVREAVYGDGSPSEEVDALTQHSEAVSKFRTKGRLAYPALEGLSRLKRHERNFFRASKKIKLHGKERRLGYSEGKDEIKLATVEVLQDNVPMPVDLEPASLESEKKAWRGPTRLVLLDVRHAGKNIDELPMAVQVALLGSLNGHKKKVFELVQCRLSLHYAYWPLDEILGEVLPARVPVPSAFETVGHIAHLNLHDEHLPYRYMIAQVILDKHFPRIRSVVNKTDAIQSQYRTMQLELLAGSQYLVTTVVEHGLTFHVDLATVYWNTRLATERQRLLGMFDKMDIVCDVFAGVGPLAVAAAKKVKRVYANDLNPAALKYLAKNVVQNKVSAKIEIFNFDGKDFIREILAMKPPVHPTHFVMNLPLDSLQFIDAFRGALRKETWNVKQPLPKVHIYGFSKSSNPELEFTKRLVGTLGEEIPTLEIHLVRLVAPKKWMLCASFQIPERFCYHSE</sequence>
<name>A0ACC2E908_DIPCM</name>
<comment type="caution">
    <text evidence="1">The sequence shown here is derived from an EMBL/GenBank/DDBJ whole genome shotgun (WGS) entry which is preliminary data.</text>
</comment>
<organism evidence="1 2">
    <name type="scientific">Diphasiastrum complanatum</name>
    <name type="common">Issler's clubmoss</name>
    <name type="synonym">Lycopodium complanatum</name>
    <dbReference type="NCBI Taxonomy" id="34168"/>
    <lineage>
        <taxon>Eukaryota</taxon>
        <taxon>Viridiplantae</taxon>
        <taxon>Streptophyta</taxon>
        <taxon>Embryophyta</taxon>
        <taxon>Tracheophyta</taxon>
        <taxon>Lycopodiopsida</taxon>
        <taxon>Lycopodiales</taxon>
        <taxon>Lycopodiaceae</taxon>
        <taxon>Lycopodioideae</taxon>
        <taxon>Diphasiastrum</taxon>
    </lineage>
</organism>
<protein>
    <submittedName>
        <fullName evidence="1">Uncharacterized protein</fullName>
    </submittedName>
</protein>
<dbReference type="Proteomes" id="UP001162992">
    <property type="component" value="Chromosome 3"/>
</dbReference>
<keyword evidence="2" id="KW-1185">Reference proteome</keyword>
<proteinExistence type="predicted"/>
<evidence type="ECO:0000313" key="1">
    <source>
        <dbReference type="EMBL" id="KAJ7562995.1"/>
    </source>
</evidence>
<reference evidence="2" key="1">
    <citation type="journal article" date="2024" name="Proc. Natl. Acad. Sci. U.S.A.">
        <title>Extraordinary preservation of gene collinearity over three hundred million years revealed in homosporous lycophytes.</title>
        <authorList>
            <person name="Li C."/>
            <person name="Wickell D."/>
            <person name="Kuo L.Y."/>
            <person name="Chen X."/>
            <person name="Nie B."/>
            <person name="Liao X."/>
            <person name="Peng D."/>
            <person name="Ji J."/>
            <person name="Jenkins J."/>
            <person name="Williams M."/>
            <person name="Shu S."/>
            <person name="Plott C."/>
            <person name="Barry K."/>
            <person name="Rajasekar S."/>
            <person name="Grimwood J."/>
            <person name="Han X."/>
            <person name="Sun S."/>
            <person name="Hou Z."/>
            <person name="He W."/>
            <person name="Dai G."/>
            <person name="Sun C."/>
            <person name="Schmutz J."/>
            <person name="Leebens-Mack J.H."/>
            <person name="Li F.W."/>
            <person name="Wang L."/>
        </authorList>
    </citation>
    <scope>NUCLEOTIDE SEQUENCE [LARGE SCALE GENOMIC DNA]</scope>
    <source>
        <strain evidence="2">cv. PW_Plant_1</strain>
    </source>
</reference>
<evidence type="ECO:0000313" key="2">
    <source>
        <dbReference type="Proteomes" id="UP001162992"/>
    </source>
</evidence>
<gene>
    <name evidence="1" type="ORF">O6H91_03G092200</name>
</gene>
<accession>A0ACC2E908</accession>
<dbReference type="EMBL" id="CM055094">
    <property type="protein sequence ID" value="KAJ7562995.1"/>
    <property type="molecule type" value="Genomic_DNA"/>
</dbReference>